<keyword evidence="6" id="KW-1185">Reference proteome</keyword>
<dbReference type="Proteomes" id="UP000042958">
    <property type="component" value="Unassembled WGS sequence"/>
</dbReference>
<dbReference type="STRING" id="104259.A0A0F7TMB5"/>
<dbReference type="GO" id="GO:0072330">
    <property type="term" value="P:monocarboxylic acid biosynthetic process"/>
    <property type="evidence" value="ECO:0007669"/>
    <property type="project" value="UniProtKB-ARBA"/>
</dbReference>
<gene>
    <name evidence="5" type="ORF">PMG11_06594</name>
</gene>
<dbReference type="GO" id="GO:0052689">
    <property type="term" value="F:carboxylic ester hydrolase activity"/>
    <property type="evidence" value="ECO:0007669"/>
    <property type="project" value="TreeGrafter"/>
</dbReference>
<accession>A0A0F7TMB5</accession>
<dbReference type="InterPro" id="IPR050654">
    <property type="entry name" value="AChE-related_enzymes"/>
</dbReference>
<comment type="similarity">
    <text evidence="1 3">Belongs to the type-B carboxylesterase/lipase family.</text>
</comment>
<dbReference type="PROSITE" id="PS00122">
    <property type="entry name" value="CARBOXYLESTERASE_B_1"/>
    <property type="match status" value="1"/>
</dbReference>
<evidence type="ECO:0000313" key="6">
    <source>
        <dbReference type="Proteomes" id="UP000042958"/>
    </source>
</evidence>
<protein>
    <recommendedName>
        <fullName evidence="3">Carboxylic ester hydrolase</fullName>
        <ecNumber evidence="3">3.1.1.-</ecNumber>
    </recommendedName>
</protein>
<evidence type="ECO:0000256" key="1">
    <source>
        <dbReference type="ARBA" id="ARBA00005964"/>
    </source>
</evidence>
<evidence type="ECO:0000259" key="4">
    <source>
        <dbReference type="Pfam" id="PF00135"/>
    </source>
</evidence>
<dbReference type="InterPro" id="IPR002018">
    <property type="entry name" value="CarbesteraseB"/>
</dbReference>
<evidence type="ECO:0000256" key="2">
    <source>
        <dbReference type="ARBA" id="ARBA00022801"/>
    </source>
</evidence>
<dbReference type="EC" id="3.1.1.-" evidence="3"/>
<sequence>MWSKEIQQVGAGNLGLRDQRLALHWIQENIAAFGGDPAQVTIWGESAGANSVGTHLVAYGGRDDGIFRAAISESGAPSVYAGYQTPDNWQPYYNAIVSAAGCSSATDTLACLQTIPAETLHGIFDNSSIVPAHTLTGLDGPQFIPVIDGDFIEESATIQLREGRFVKVPYLIGGNADEGSTFAVAGINTDTEFEKIVTNWGFNNATAETLQALYPDIPDIGIPATVVGRPPSQYGDQYKRVAAFQGDMNIHAPRRLASQAWSAHNVSVYSYVFDVFKPGAAPFAGPYVGANHGSEIPYVFHNVEEVGDIADAKPNQVPLSSRQRLSTIMSSMWVSFVTMLDPNIPGEYATKWPVYDTDDQKIILFNINVTSLAYEDLDVYRAEGIKYISDRLESIGR</sequence>
<dbReference type="GO" id="GO:0017000">
    <property type="term" value="P:antibiotic biosynthetic process"/>
    <property type="evidence" value="ECO:0007669"/>
    <property type="project" value="UniProtKB-ARBA"/>
</dbReference>
<evidence type="ECO:0000256" key="3">
    <source>
        <dbReference type="RuleBase" id="RU361235"/>
    </source>
</evidence>
<dbReference type="SUPFAM" id="SSF53474">
    <property type="entry name" value="alpha/beta-Hydrolases"/>
    <property type="match status" value="1"/>
</dbReference>
<organism evidence="5 6">
    <name type="scientific">Penicillium brasilianum</name>
    <dbReference type="NCBI Taxonomy" id="104259"/>
    <lineage>
        <taxon>Eukaryota</taxon>
        <taxon>Fungi</taxon>
        <taxon>Dikarya</taxon>
        <taxon>Ascomycota</taxon>
        <taxon>Pezizomycotina</taxon>
        <taxon>Eurotiomycetes</taxon>
        <taxon>Eurotiomycetidae</taxon>
        <taxon>Eurotiales</taxon>
        <taxon>Aspergillaceae</taxon>
        <taxon>Penicillium</taxon>
    </lineage>
</organism>
<dbReference type="PANTHER" id="PTHR43918">
    <property type="entry name" value="ACETYLCHOLINESTERASE"/>
    <property type="match status" value="1"/>
</dbReference>
<feature type="domain" description="Carboxylesterase type B" evidence="4">
    <location>
        <begin position="8"/>
        <end position="370"/>
    </location>
</feature>
<dbReference type="Pfam" id="PF00135">
    <property type="entry name" value="COesterase"/>
    <property type="match status" value="1"/>
</dbReference>
<reference evidence="6" key="1">
    <citation type="journal article" date="2015" name="Genome Announc.">
        <title>Draft genome sequence of the fungus Penicillium brasilianum MG11.</title>
        <authorList>
            <person name="Horn F."/>
            <person name="Linde J."/>
            <person name="Mattern D.J."/>
            <person name="Walther G."/>
            <person name="Guthke R."/>
            <person name="Brakhage A.A."/>
            <person name="Valiante V."/>
        </authorList>
    </citation>
    <scope>NUCLEOTIDE SEQUENCE [LARGE SCALE GENOMIC DNA]</scope>
    <source>
        <strain evidence="6">MG11</strain>
    </source>
</reference>
<evidence type="ECO:0000313" key="5">
    <source>
        <dbReference type="EMBL" id="CEJ57918.1"/>
    </source>
</evidence>
<dbReference type="EMBL" id="CDHK01000005">
    <property type="protein sequence ID" value="CEJ57918.1"/>
    <property type="molecule type" value="Genomic_DNA"/>
</dbReference>
<name>A0A0F7TMB5_PENBI</name>
<dbReference type="InterPro" id="IPR019826">
    <property type="entry name" value="Carboxylesterase_B_AS"/>
</dbReference>
<dbReference type="OrthoDB" id="408631at2759"/>
<dbReference type="PANTHER" id="PTHR43918:SF4">
    <property type="entry name" value="CARBOXYLIC ESTER HYDROLASE"/>
    <property type="match status" value="1"/>
</dbReference>
<dbReference type="Gene3D" id="3.40.50.1820">
    <property type="entry name" value="alpha/beta hydrolase"/>
    <property type="match status" value="1"/>
</dbReference>
<dbReference type="AlphaFoldDB" id="A0A0F7TMB5"/>
<dbReference type="InterPro" id="IPR029058">
    <property type="entry name" value="AB_hydrolase_fold"/>
</dbReference>
<proteinExistence type="inferred from homology"/>
<keyword evidence="2 3" id="KW-0378">Hydrolase</keyword>